<proteinExistence type="predicted"/>
<sequence length="194" mass="22040">MTREQALKLLHDNMKNQNLRRHCYAVEAVMGALYRRIEDHHQTRQEEEKWRIAGLLHDADYELTKDNAKSEHTKHVLKWLKAMDAEPDIFDAVAAHAWGYVDFAPEPKTKIEWALYTCDELTGLIVAVALVKPDKKLASVTLDSIMKKWNSPSFAAGVNRKQIEECEPRLGTPLKEFVGIALFAMQGISGELGL</sequence>
<dbReference type="InterPro" id="IPR006674">
    <property type="entry name" value="HD_domain"/>
</dbReference>
<name>A0A1F7YYT1_9BACT</name>
<dbReference type="AlphaFoldDB" id="A0A1F7YYT1"/>
<accession>A0A1F7YYT1</accession>
<dbReference type="Gene3D" id="1.10.3210.10">
    <property type="entry name" value="Hypothetical protein af1432"/>
    <property type="match status" value="1"/>
</dbReference>
<dbReference type="PANTHER" id="PTHR38659">
    <property type="entry name" value="METAL-DEPENDENT PHOSPHOHYDROLASE"/>
    <property type="match status" value="1"/>
</dbReference>
<evidence type="ECO:0000313" key="3">
    <source>
        <dbReference type="Proteomes" id="UP000177169"/>
    </source>
</evidence>
<evidence type="ECO:0000259" key="1">
    <source>
        <dbReference type="Pfam" id="PF01966"/>
    </source>
</evidence>
<dbReference type="STRING" id="1802505.A3D01_04315"/>
<gene>
    <name evidence="2" type="ORF">A3D01_04315</name>
</gene>
<dbReference type="EMBL" id="MGGR01000032">
    <property type="protein sequence ID" value="OGM32380.1"/>
    <property type="molecule type" value="Genomic_DNA"/>
</dbReference>
<dbReference type="Proteomes" id="UP000177169">
    <property type="component" value="Unassembled WGS sequence"/>
</dbReference>
<dbReference type="Pfam" id="PF01966">
    <property type="entry name" value="HD"/>
    <property type="match status" value="1"/>
</dbReference>
<evidence type="ECO:0000313" key="2">
    <source>
        <dbReference type="EMBL" id="OGM32380.1"/>
    </source>
</evidence>
<dbReference type="PANTHER" id="PTHR38659:SF1">
    <property type="entry name" value="METAL DEPENDENT PHOSPHOHYDROLASE"/>
    <property type="match status" value="1"/>
</dbReference>
<dbReference type="NCBIfam" id="TIGR00277">
    <property type="entry name" value="HDIG"/>
    <property type="match status" value="1"/>
</dbReference>
<protein>
    <recommendedName>
        <fullName evidence="1">HD domain-containing protein</fullName>
    </recommendedName>
</protein>
<comment type="caution">
    <text evidence="2">The sequence shown here is derived from an EMBL/GenBank/DDBJ whole genome shotgun (WGS) entry which is preliminary data.</text>
</comment>
<dbReference type="InterPro" id="IPR006675">
    <property type="entry name" value="HDIG_dom"/>
</dbReference>
<feature type="domain" description="HD" evidence="1">
    <location>
        <begin position="21"/>
        <end position="97"/>
    </location>
</feature>
<organism evidence="2 3">
    <name type="scientific">Candidatus Woesebacteria bacterium RIFCSPHIGHO2_02_FULL_39_13</name>
    <dbReference type="NCBI Taxonomy" id="1802505"/>
    <lineage>
        <taxon>Bacteria</taxon>
        <taxon>Candidatus Woeseibacteriota</taxon>
    </lineage>
</organism>
<dbReference type="SUPFAM" id="SSF109604">
    <property type="entry name" value="HD-domain/PDEase-like"/>
    <property type="match status" value="1"/>
</dbReference>
<reference evidence="2 3" key="1">
    <citation type="journal article" date="2016" name="Nat. Commun.">
        <title>Thousands of microbial genomes shed light on interconnected biogeochemical processes in an aquifer system.</title>
        <authorList>
            <person name="Anantharaman K."/>
            <person name="Brown C.T."/>
            <person name="Hug L.A."/>
            <person name="Sharon I."/>
            <person name="Castelle C.J."/>
            <person name="Probst A.J."/>
            <person name="Thomas B.C."/>
            <person name="Singh A."/>
            <person name="Wilkins M.J."/>
            <person name="Karaoz U."/>
            <person name="Brodie E.L."/>
            <person name="Williams K.H."/>
            <person name="Hubbard S.S."/>
            <person name="Banfield J.F."/>
        </authorList>
    </citation>
    <scope>NUCLEOTIDE SEQUENCE [LARGE SCALE GENOMIC DNA]</scope>
</reference>